<dbReference type="CDD" id="cd04216">
    <property type="entry name" value="Phytocyanin"/>
    <property type="match status" value="1"/>
</dbReference>
<dbReference type="Pfam" id="PF02298">
    <property type="entry name" value="Cu_bind_like"/>
    <property type="match status" value="1"/>
</dbReference>
<feature type="domain" description="Phytocyanin" evidence="3">
    <location>
        <begin position="21"/>
        <end position="122"/>
    </location>
</feature>
<evidence type="ECO:0000256" key="1">
    <source>
        <dbReference type="SAM" id="MobiDB-lite"/>
    </source>
</evidence>
<evidence type="ECO:0000256" key="2">
    <source>
        <dbReference type="SAM" id="SignalP"/>
    </source>
</evidence>
<evidence type="ECO:0000313" key="4">
    <source>
        <dbReference type="EMBL" id="KAK4484850.1"/>
    </source>
</evidence>
<keyword evidence="2" id="KW-0732">Signal</keyword>
<dbReference type="InterPro" id="IPR039391">
    <property type="entry name" value="Phytocyanin-like"/>
</dbReference>
<name>A0ABR0D6M7_9LAMI</name>
<dbReference type="SUPFAM" id="SSF49503">
    <property type="entry name" value="Cupredoxins"/>
    <property type="match status" value="1"/>
</dbReference>
<dbReference type="Proteomes" id="UP001291926">
    <property type="component" value="Unassembled WGS sequence"/>
</dbReference>
<feature type="compositionally biased region" description="Low complexity" evidence="1">
    <location>
        <begin position="124"/>
        <end position="135"/>
    </location>
</feature>
<feature type="chain" id="PRO_5047442498" description="Phytocyanin domain-containing protein" evidence="2">
    <location>
        <begin position="21"/>
        <end position="157"/>
    </location>
</feature>
<dbReference type="PROSITE" id="PS51485">
    <property type="entry name" value="PHYTOCYANIN"/>
    <property type="match status" value="1"/>
</dbReference>
<protein>
    <recommendedName>
        <fullName evidence="3">Phytocyanin domain-containing protein</fullName>
    </recommendedName>
</protein>
<evidence type="ECO:0000313" key="5">
    <source>
        <dbReference type="Proteomes" id="UP001291926"/>
    </source>
</evidence>
<evidence type="ECO:0000259" key="3">
    <source>
        <dbReference type="PROSITE" id="PS51485"/>
    </source>
</evidence>
<accession>A0ABR0D6M7</accession>
<dbReference type="InterPro" id="IPR008972">
    <property type="entry name" value="Cupredoxin"/>
</dbReference>
<dbReference type="EMBL" id="JAYDYQ010002533">
    <property type="protein sequence ID" value="KAK4484850.1"/>
    <property type="molecule type" value="Genomic_DNA"/>
</dbReference>
<gene>
    <name evidence="4" type="ORF">RD792_007450</name>
</gene>
<dbReference type="InterPro" id="IPR003245">
    <property type="entry name" value="Phytocyanin_dom"/>
</dbReference>
<dbReference type="PANTHER" id="PTHR33021">
    <property type="entry name" value="BLUE COPPER PROTEIN"/>
    <property type="match status" value="1"/>
</dbReference>
<sequence length="157" mass="17018">MLKAFLWLATIAMSINLALGVNYTVGGQNGRWTQAGINYQTWASSITFLVGDNLIFQYSLNHNVNEVSKEDFDSCSASNPLQPRFTGGTTIITLTTQGSRYFICGTSNHCLLGMKVEIDTLATSESPPTLISSSPSSPPPPNTTPSRERGRLPLFGK</sequence>
<feature type="signal peptide" evidence="2">
    <location>
        <begin position="1"/>
        <end position="20"/>
    </location>
</feature>
<proteinExistence type="predicted"/>
<keyword evidence="5" id="KW-1185">Reference proteome</keyword>
<comment type="caution">
    <text evidence="4">The sequence shown here is derived from an EMBL/GenBank/DDBJ whole genome shotgun (WGS) entry which is preliminary data.</text>
</comment>
<dbReference type="Gene3D" id="2.60.40.420">
    <property type="entry name" value="Cupredoxins - blue copper proteins"/>
    <property type="match status" value="1"/>
</dbReference>
<feature type="region of interest" description="Disordered" evidence="1">
    <location>
        <begin position="124"/>
        <end position="157"/>
    </location>
</feature>
<reference evidence="4 5" key="1">
    <citation type="journal article" date="2023" name="bioRxiv">
        <title>Genome report: Whole genome sequence and annotation of Penstemon davidsonii.</title>
        <authorList>
            <person name="Ostevik K.L."/>
            <person name="Alabady M."/>
            <person name="Zhang M."/>
            <person name="Rausher M.D."/>
        </authorList>
    </citation>
    <scope>NUCLEOTIDE SEQUENCE [LARGE SCALE GENOMIC DNA]</scope>
    <source>
        <strain evidence="4">DNT005</strain>
        <tissue evidence="4">Whole leaf</tissue>
    </source>
</reference>
<organism evidence="4 5">
    <name type="scientific">Penstemon davidsonii</name>
    <dbReference type="NCBI Taxonomy" id="160366"/>
    <lineage>
        <taxon>Eukaryota</taxon>
        <taxon>Viridiplantae</taxon>
        <taxon>Streptophyta</taxon>
        <taxon>Embryophyta</taxon>
        <taxon>Tracheophyta</taxon>
        <taxon>Spermatophyta</taxon>
        <taxon>Magnoliopsida</taxon>
        <taxon>eudicotyledons</taxon>
        <taxon>Gunneridae</taxon>
        <taxon>Pentapetalae</taxon>
        <taxon>asterids</taxon>
        <taxon>lamiids</taxon>
        <taxon>Lamiales</taxon>
        <taxon>Plantaginaceae</taxon>
        <taxon>Cheloneae</taxon>
        <taxon>Penstemon</taxon>
    </lineage>
</organism>
<dbReference type="PANTHER" id="PTHR33021:SF492">
    <property type="entry name" value="UCLACYANIN 1"/>
    <property type="match status" value="1"/>
</dbReference>